<dbReference type="Proteomes" id="UP000221394">
    <property type="component" value="Unassembled WGS sequence"/>
</dbReference>
<keyword evidence="1" id="KW-0812">Transmembrane</keyword>
<evidence type="ECO:0000313" key="3">
    <source>
        <dbReference type="Proteomes" id="UP000221394"/>
    </source>
</evidence>
<dbReference type="RefSeq" id="WP_098458761.1">
    <property type="nucleotide sequence ID" value="NZ_PDJH01000001.1"/>
</dbReference>
<keyword evidence="1" id="KW-0472">Membrane</keyword>
<proteinExistence type="predicted"/>
<gene>
    <name evidence="2" type="ORF">ATL41_2526</name>
</gene>
<feature type="transmembrane region" description="Helical" evidence="1">
    <location>
        <begin position="32"/>
        <end position="50"/>
    </location>
</feature>
<comment type="caution">
    <text evidence="2">The sequence shown here is derived from an EMBL/GenBank/DDBJ whole genome shotgun (WGS) entry which is preliminary data.</text>
</comment>
<evidence type="ECO:0000313" key="2">
    <source>
        <dbReference type="EMBL" id="PFG37753.1"/>
    </source>
</evidence>
<keyword evidence="3" id="KW-1185">Reference proteome</keyword>
<sequence>MNRKHLALAAPLLFGALCLVRQIEAGTLLTAPTIAGIVTGVTAGIVALLLGRRREARTQPVARATEGA</sequence>
<evidence type="ECO:0000256" key="1">
    <source>
        <dbReference type="SAM" id="Phobius"/>
    </source>
</evidence>
<organism evidence="2 3">
    <name type="scientific">Flavimobilis soli</name>
    <dbReference type="NCBI Taxonomy" id="442709"/>
    <lineage>
        <taxon>Bacteria</taxon>
        <taxon>Bacillati</taxon>
        <taxon>Actinomycetota</taxon>
        <taxon>Actinomycetes</taxon>
        <taxon>Micrococcales</taxon>
        <taxon>Jonesiaceae</taxon>
        <taxon>Flavimobilis</taxon>
    </lineage>
</organism>
<dbReference type="AlphaFoldDB" id="A0A2A9EFZ8"/>
<name>A0A2A9EFZ8_9MICO</name>
<keyword evidence="1" id="KW-1133">Transmembrane helix</keyword>
<protein>
    <submittedName>
        <fullName evidence="2">Uncharacterized protein</fullName>
    </submittedName>
</protein>
<reference evidence="2 3" key="1">
    <citation type="submission" date="2017-10" db="EMBL/GenBank/DDBJ databases">
        <title>Sequencing the genomes of 1000 actinobacteria strains.</title>
        <authorList>
            <person name="Klenk H.-P."/>
        </authorList>
    </citation>
    <scope>NUCLEOTIDE SEQUENCE [LARGE SCALE GENOMIC DNA]</scope>
    <source>
        <strain evidence="2 3">DSM 21574</strain>
    </source>
</reference>
<accession>A0A2A9EFZ8</accession>
<dbReference type="EMBL" id="PDJH01000001">
    <property type="protein sequence ID" value="PFG37753.1"/>
    <property type="molecule type" value="Genomic_DNA"/>
</dbReference>